<dbReference type="SUPFAM" id="SSF51905">
    <property type="entry name" value="FAD/NAD(P)-binding domain"/>
    <property type="match status" value="1"/>
</dbReference>
<gene>
    <name evidence="2" type="ORF">A1O9_07089</name>
</gene>
<dbReference type="Proteomes" id="UP000027920">
    <property type="component" value="Unassembled WGS sequence"/>
</dbReference>
<dbReference type="RefSeq" id="XP_013259489.1">
    <property type="nucleotide sequence ID" value="XM_013404035.1"/>
</dbReference>
<keyword evidence="3" id="KW-1185">Reference proteome</keyword>
<evidence type="ECO:0000313" key="3">
    <source>
        <dbReference type="Proteomes" id="UP000027920"/>
    </source>
</evidence>
<dbReference type="HOGENOM" id="CLU_026100_0_0_1"/>
<dbReference type="STRING" id="1182545.A0A072P9W4"/>
<dbReference type="InterPro" id="IPR036188">
    <property type="entry name" value="FAD/NAD-bd_sf"/>
</dbReference>
<dbReference type="InterPro" id="IPR029731">
    <property type="entry name" value="OSGIN1/2"/>
</dbReference>
<dbReference type="GeneID" id="25282003"/>
<feature type="region of interest" description="Disordered" evidence="1">
    <location>
        <begin position="319"/>
        <end position="346"/>
    </location>
</feature>
<dbReference type="EMBL" id="AMGV01000005">
    <property type="protein sequence ID" value="KEF56899.1"/>
    <property type="molecule type" value="Genomic_DNA"/>
</dbReference>
<protein>
    <recommendedName>
        <fullName evidence="4">L-ornithine N(5)-oxygenase</fullName>
    </recommendedName>
</protein>
<feature type="compositionally biased region" description="Basic and acidic residues" evidence="1">
    <location>
        <begin position="324"/>
        <end position="343"/>
    </location>
</feature>
<sequence length="542" mass="59167">MAYGSPQEVDTVIVGNGPSALILSYILHGNIPWYDQAVPHPDHLLHEKLVGLDHDLLNVDIDALTDHFSASRFSYSTQALPVNVLLDTVIRPLGETEDAQKTTCVKWVRDCSRTIPHLAFGNNTRAGGQWEDNPVDASWEIGTLSYAGMISLPGYAFDQHYLRRNGRPMPVYLRPSRSAVADYLASYPDQVGISASIRNGESVSQVTRVGDMFHIGSHKILCKRLVLASGVFSELISPPSLLQPVARLPGAGVGGSIRPILVIGSGFSAADVIISSAACQKIIHIFKWAPSTSPSPLRACHQQAYPEYAGVYRRMKAAALSHSPRGDKRPKPRHTHSEFDQSRDWSTTYEGLPNARITQVEPDQDGKSATVTFQIGSAQPFDRQVGGLAYVVGRRGSLKYLSPSLVREVLPCQPTTSELKTSTISAHSLREKANEDLEVAPNVFTTGSLTGDSLIRFAFGGCTYAAGKIMARAKKQPQSSMGYEHNESFKEVNGFAACLKERTSRPQTPSPQIPAMSGLDGHESSPLSLVEKWNPLDRRKDI</sequence>
<dbReference type="VEuPathDB" id="FungiDB:A1O9_07089"/>
<reference evidence="2 3" key="1">
    <citation type="submission" date="2013-03" db="EMBL/GenBank/DDBJ databases">
        <title>The Genome Sequence of Exophiala aquamarina CBS 119918.</title>
        <authorList>
            <consortium name="The Broad Institute Genomics Platform"/>
            <person name="Cuomo C."/>
            <person name="de Hoog S."/>
            <person name="Gorbushina A."/>
            <person name="Walker B."/>
            <person name="Young S.K."/>
            <person name="Zeng Q."/>
            <person name="Gargeya S."/>
            <person name="Fitzgerald M."/>
            <person name="Haas B."/>
            <person name="Abouelleil A."/>
            <person name="Allen A.W."/>
            <person name="Alvarado L."/>
            <person name="Arachchi H.M."/>
            <person name="Berlin A.M."/>
            <person name="Chapman S.B."/>
            <person name="Gainer-Dewar J."/>
            <person name="Goldberg J."/>
            <person name="Griggs A."/>
            <person name="Gujja S."/>
            <person name="Hansen M."/>
            <person name="Howarth C."/>
            <person name="Imamovic A."/>
            <person name="Ireland A."/>
            <person name="Larimer J."/>
            <person name="McCowan C."/>
            <person name="Murphy C."/>
            <person name="Pearson M."/>
            <person name="Poon T.W."/>
            <person name="Priest M."/>
            <person name="Roberts A."/>
            <person name="Saif S."/>
            <person name="Shea T."/>
            <person name="Sisk P."/>
            <person name="Sykes S."/>
            <person name="Wortman J."/>
            <person name="Nusbaum C."/>
            <person name="Birren B."/>
        </authorList>
    </citation>
    <scope>NUCLEOTIDE SEQUENCE [LARGE SCALE GENOMIC DNA]</scope>
    <source>
        <strain evidence="2 3">CBS 119918</strain>
    </source>
</reference>
<comment type="caution">
    <text evidence="2">The sequence shown here is derived from an EMBL/GenBank/DDBJ whole genome shotgun (WGS) entry which is preliminary data.</text>
</comment>
<name>A0A072P9W4_9EURO</name>
<organism evidence="2 3">
    <name type="scientific">Exophiala aquamarina CBS 119918</name>
    <dbReference type="NCBI Taxonomy" id="1182545"/>
    <lineage>
        <taxon>Eukaryota</taxon>
        <taxon>Fungi</taxon>
        <taxon>Dikarya</taxon>
        <taxon>Ascomycota</taxon>
        <taxon>Pezizomycotina</taxon>
        <taxon>Eurotiomycetes</taxon>
        <taxon>Chaetothyriomycetidae</taxon>
        <taxon>Chaetothyriales</taxon>
        <taxon>Herpotrichiellaceae</taxon>
        <taxon>Exophiala</taxon>
    </lineage>
</organism>
<evidence type="ECO:0000313" key="2">
    <source>
        <dbReference type="EMBL" id="KEF56899.1"/>
    </source>
</evidence>
<dbReference type="OrthoDB" id="412005at2759"/>
<accession>A0A072P9W4</accession>
<proteinExistence type="predicted"/>
<feature type="region of interest" description="Disordered" evidence="1">
    <location>
        <begin position="500"/>
        <end position="542"/>
    </location>
</feature>
<evidence type="ECO:0000256" key="1">
    <source>
        <dbReference type="SAM" id="MobiDB-lite"/>
    </source>
</evidence>
<dbReference type="PANTHER" id="PTHR15192">
    <property type="entry name" value="PROTEIN CBG05349"/>
    <property type="match status" value="1"/>
</dbReference>
<dbReference type="AlphaFoldDB" id="A0A072P9W4"/>
<dbReference type="Gene3D" id="3.50.50.60">
    <property type="entry name" value="FAD/NAD(P)-binding domain"/>
    <property type="match status" value="1"/>
</dbReference>
<evidence type="ECO:0008006" key="4">
    <source>
        <dbReference type="Google" id="ProtNLM"/>
    </source>
</evidence>
<dbReference type="PANTHER" id="PTHR15192:SF8">
    <property type="entry name" value="FAD_NAD(P)-BINDING DOMAIN-CONTAINING PROTEIN"/>
    <property type="match status" value="1"/>
</dbReference>